<organism evidence="2 3">
    <name type="scientific">Mycobacterium paraffinicum</name>
    <dbReference type="NCBI Taxonomy" id="53378"/>
    <lineage>
        <taxon>Bacteria</taxon>
        <taxon>Bacillati</taxon>
        <taxon>Actinomycetota</taxon>
        <taxon>Actinomycetes</taxon>
        <taxon>Mycobacteriales</taxon>
        <taxon>Mycobacteriaceae</taxon>
        <taxon>Mycobacterium</taxon>
    </lineage>
</organism>
<evidence type="ECO:0000313" key="2">
    <source>
        <dbReference type="EMBL" id="OJZ75197.1"/>
    </source>
</evidence>
<protein>
    <submittedName>
        <fullName evidence="2">Uncharacterized protein</fullName>
    </submittedName>
</protein>
<dbReference type="AlphaFoldDB" id="A0A1Q4HZW0"/>
<dbReference type="Proteomes" id="UP000186438">
    <property type="component" value="Unassembled WGS sequence"/>
</dbReference>
<feature type="region of interest" description="Disordered" evidence="1">
    <location>
        <begin position="1"/>
        <end position="24"/>
    </location>
</feature>
<keyword evidence="3" id="KW-1185">Reference proteome</keyword>
<gene>
    <name evidence="2" type="ORF">BRW65_05075</name>
</gene>
<dbReference type="RefSeq" id="WP_073872016.1">
    <property type="nucleotide sequence ID" value="NZ_MPNT01000003.1"/>
</dbReference>
<reference evidence="2 3" key="1">
    <citation type="submission" date="2016-11" db="EMBL/GenBank/DDBJ databases">
        <title>Genome sequences of unsequenced Mycobacteria.</title>
        <authorList>
            <person name="Greninger A.L."/>
            <person name="Fang F."/>
            <person name="Jerome K.R."/>
        </authorList>
    </citation>
    <scope>NUCLEOTIDE SEQUENCE [LARGE SCALE GENOMIC DNA]</scope>
    <source>
        <strain evidence="2 3">M11</strain>
    </source>
</reference>
<sequence>MMVPLTGLPDTNASVDAAGHQQPAALQAEVSSTEVLITPQQVLFSTAAALAGRESIGGRLVAIMRRIFATAPHPSSPRPRYCPRRYGFLEDALMAREMERL</sequence>
<evidence type="ECO:0000313" key="3">
    <source>
        <dbReference type="Proteomes" id="UP000186438"/>
    </source>
</evidence>
<proteinExistence type="predicted"/>
<evidence type="ECO:0000256" key="1">
    <source>
        <dbReference type="SAM" id="MobiDB-lite"/>
    </source>
</evidence>
<dbReference type="STRING" id="53378.BRW65_05075"/>
<accession>A0A1Q4HZW0</accession>
<dbReference type="OrthoDB" id="4637442at2"/>
<dbReference type="EMBL" id="MPNT01000003">
    <property type="protein sequence ID" value="OJZ75197.1"/>
    <property type="molecule type" value="Genomic_DNA"/>
</dbReference>
<name>A0A1Q4HZW0_9MYCO</name>
<comment type="caution">
    <text evidence="2">The sequence shown here is derived from an EMBL/GenBank/DDBJ whole genome shotgun (WGS) entry which is preliminary data.</text>
</comment>